<dbReference type="AlphaFoldDB" id="A0A915EI35"/>
<evidence type="ECO:0000313" key="2">
    <source>
        <dbReference type="Proteomes" id="UP000887574"/>
    </source>
</evidence>
<feature type="compositionally biased region" description="Polar residues" evidence="1">
    <location>
        <begin position="49"/>
        <end position="58"/>
    </location>
</feature>
<feature type="region of interest" description="Disordered" evidence="1">
    <location>
        <begin position="27"/>
        <end position="68"/>
    </location>
</feature>
<accession>A0A915EI35</accession>
<feature type="compositionally biased region" description="Basic residues" evidence="1">
    <location>
        <begin position="59"/>
        <end position="68"/>
    </location>
</feature>
<dbReference type="Proteomes" id="UP000887574">
    <property type="component" value="Unplaced"/>
</dbReference>
<reference evidence="3" key="1">
    <citation type="submission" date="2022-11" db="UniProtKB">
        <authorList>
            <consortium name="WormBaseParasite"/>
        </authorList>
    </citation>
    <scope>IDENTIFICATION</scope>
</reference>
<keyword evidence="2" id="KW-1185">Reference proteome</keyword>
<protein>
    <submittedName>
        <fullName evidence="3">PDZ domain-containing protein</fullName>
    </submittedName>
</protein>
<name>A0A915EI35_9BILA</name>
<organism evidence="2 3">
    <name type="scientific">Ditylenchus dipsaci</name>
    <dbReference type="NCBI Taxonomy" id="166011"/>
    <lineage>
        <taxon>Eukaryota</taxon>
        <taxon>Metazoa</taxon>
        <taxon>Ecdysozoa</taxon>
        <taxon>Nematoda</taxon>
        <taxon>Chromadorea</taxon>
        <taxon>Rhabditida</taxon>
        <taxon>Tylenchina</taxon>
        <taxon>Tylenchomorpha</taxon>
        <taxon>Sphaerularioidea</taxon>
        <taxon>Anguinidae</taxon>
        <taxon>Anguininae</taxon>
        <taxon>Ditylenchus</taxon>
    </lineage>
</organism>
<evidence type="ECO:0000256" key="1">
    <source>
        <dbReference type="SAM" id="MobiDB-lite"/>
    </source>
</evidence>
<sequence>MNSLLDINGTSIEEGYDHQQVVNLLRSSSSSSTSIVLEVERNEPAEYYSSKTQGSNGLKTKKKRKRQS</sequence>
<dbReference type="SUPFAM" id="SSF50156">
    <property type="entry name" value="PDZ domain-like"/>
    <property type="match status" value="1"/>
</dbReference>
<proteinExistence type="predicted"/>
<evidence type="ECO:0000313" key="3">
    <source>
        <dbReference type="WBParaSite" id="jg6919"/>
    </source>
</evidence>
<dbReference type="InterPro" id="IPR036034">
    <property type="entry name" value="PDZ_sf"/>
</dbReference>
<dbReference type="WBParaSite" id="jg6919">
    <property type="protein sequence ID" value="jg6919"/>
    <property type="gene ID" value="jg6919"/>
</dbReference>
<dbReference type="Gene3D" id="2.30.42.10">
    <property type="match status" value="1"/>
</dbReference>